<keyword evidence="7 10" id="KW-1133">Transmembrane helix</keyword>
<dbReference type="GO" id="GO:0007219">
    <property type="term" value="P:Notch signaling pathway"/>
    <property type="evidence" value="ECO:0007669"/>
    <property type="project" value="UniProtKB-KW"/>
</dbReference>
<evidence type="ECO:0000256" key="1">
    <source>
        <dbReference type="ARBA" id="ARBA00004479"/>
    </source>
</evidence>
<dbReference type="EMBL" id="JAPDFW010000070">
    <property type="protein sequence ID" value="KAJ5074450.1"/>
    <property type="molecule type" value="Genomic_DNA"/>
</dbReference>
<dbReference type="Pfam" id="PF18266">
    <property type="entry name" value="Ncstrn_small"/>
    <property type="match status" value="1"/>
</dbReference>
<dbReference type="Pfam" id="PF05450">
    <property type="entry name" value="Nicastrin"/>
    <property type="match status" value="1"/>
</dbReference>
<evidence type="ECO:0000259" key="12">
    <source>
        <dbReference type="Pfam" id="PF18266"/>
    </source>
</evidence>
<evidence type="ECO:0000256" key="6">
    <source>
        <dbReference type="ARBA" id="ARBA00022976"/>
    </source>
</evidence>
<dbReference type="PANTHER" id="PTHR21092:SF0">
    <property type="entry name" value="NICASTRIN"/>
    <property type="match status" value="1"/>
</dbReference>
<dbReference type="Proteomes" id="UP001149090">
    <property type="component" value="Unassembled WGS sequence"/>
</dbReference>
<keyword evidence="5 11" id="KW-0732">Signal</keyword>
<organism evidence="13 14">
    <name type="scientific">Anaeramoeba ignava</name>
    <name type="common">Anaerobic marine amoeba</name>
    <dbReference type="NCBI Taxonomy" id="1746090"/>
    <lineage>
        <taxon>Eukaryota</taxon>
        <taxon>Metamonada</taxon>
        <taxon>Anaeramoebidae</taxon>
        <taxon>Anaeramoeba</taxon>
    </lineage>
</organism>
<evidence type="ECO:0000256" key="7">
    <source>
        <dbReference type="ARBA" id="ARBA00022989"/>
    </source>
</evidence>
<dbReference type="OMA" id="GEGNACY"/>
<dbReference type="OrthoDB" id="10265862at2759"/>
<evidence type="ECO:0000256" key="5">
    <source>
        <dbReference type="ARBA" id="ARBA00022729"/>
    </source>
</evidence>
<evidence type="ECO:0000256" key="11">
    <source>
        <dbReference type="SAM" id="SignalP"/>
    </source>
</evidence>
<evidence type="ECO:0000256" key="3">
    <source>
        <dbReference type="ARBA" id="ARBA00015303"/>
    </source>
</evidence>
<comment type="subcellular location">
    <subcellularLocation>
        <location evidence="1">Membrane</location>
        <topology evidence="1">Single-pass type I membrane protein</topology>
    </subcellularLocation>
</comment>
<comment type="caution">
    <text evidence="13">The sequence shown here is derived from an EMBL/GenBank/DDBJ whole genome shotgun (WGS) entry which is preliminary data.</text>
</comment>
<accession>A0A9Q0LNN4</accession>
<feature type="transmembrane region" description="Helical" evidence="10">
    <location>
        <begin position="633"/>
        <end position="653"/>
    </location>
</feature>
<keyword evidence="8 10" id="KW-0472">Membrane</keyword>
<evidence type="ECO:0000256" key="2">
    <source>
        <dbReference type="ARBA" id="ARBA00007717"/>
    </source>
</evidence>
<keyword evidence="9" id="KW-0325">Glycoprotein</keyword>
<dbReference type="Gene3D" id="3.40.630.10">
    <property type="entry name" value="Zn peptidases"/>
    <property type="match status" value="1"/>
</dbReference>
<evidence type="ECO:0000256" key="10">
    <source>
        <dbReference type="SAM" id="Phobius"/>
    </source>
</evidence>
<feature type="signal peptide" evidence="11">
    <location>
        <begin position="1"/>
        <end position="18"/>
    </location>
</feature>
<keyword evidence="6" id="KW-0914">Notch signaling pathway</keyword>
<proteinExistence type="inferred from homology"/>
<dbReference type="SUPFAM" id="SSF53187">
    <property type="entry name" value="Zn-dependent exopeptidases"/>
    <property type="match status" value="1"/>
</dbReference>
<dbReference type="InterPro" id="IPR041084">
    <property type="entry name" value="Ncstrn_small"/>
</dbReference>
<dbReference type="InterPro" id="IPR008710">
    <property type="entry name" value="Nicastrin"/>
</dbReference>
<name>A0A9Q0LNN4_ANAIG</name>
<protein>
    <recommendedName>
        <fullName evidence="3">Nicastrin</fullName>
    </recommendedName>
</protein>
<evidence type="ECO:0000313" key="14">
    <source>
        <dbReference type="Proteomes" id="UP001149090"/>
    </source>
</evidence>
<evidence type="ECO:0000313" key="13">
    <source>
        <dbReference type="EMBL" id="KAJ5074450.1"/>
    </source>
</evidence>
<feature type="domain" description="Nicastrin small lobe" evidence="12">
    <location>
        <begin position="35"/>
        <end position="194"/>
    </location>
</feature>
<evidence type="ECO:0000256" key="9">
    <source>
        <dbReference type="ARBA" id="ARBA00023180"/>
    </source>
</evidence>
<reference evidence="13" key="1">
    <citation type="submission" date="2022-10" db="EMBL/GenBank/DDBJ databases">
        <title>Novel sulphate-reducing endosymbionts in the free-living metamonad Anaeramoeba.</title>
        <authorList>
            <person name="Jerlstrom-Hultqvist J."/>
            <person name="Cepicka I."/>
            <person name="Gallot-Lavallee L."/>
            <person name="Salas-Leiva D."/>
            <person name="Curtis B.A."/>
            <person name="Zahonova K."/>
            <person name="Pipaliya S."/>
            <person name="Dacks J."/>
            <person name="Roger A.J."/>
        </authorList>
    </citation>
    <scope>NUCLEOTIDE SEQUENCE</scope>
    <source>
        <strain evidence="13">BMAN</strain>
    </source>
</reference>
<keyword evidence="4 10" id="KW-0812">Transmembrane</keyword>
<comment type="similarity">
    <text evidence="2">Belongs to the nicastrin family.</text>
</comment>
<evidence type="ECO:0000256" key="8">
    <source>
        <dbReference type="ARBA" id="ARBA00023136"/>
    </source>
</evidence>
<feature type="chain" id="PRO_5040204645" description="Nicastrin" evidence="11">
    <location>
        <begin position="19"/>
        <end position="656"/>
    </location>
</feature>
<evidence type="ECO:0000256" key="4">
    <source>
        <dbReference type="ARBA" id="ARBA00022692"/>
    </source>
</evidence>
<dbReference type="AlphaFoldDB" id="A0A9Q0LNN4"/>
<dbReference type="GO" id="GO:0016485">
    <property type="term" value="P:protein processing"/>
    <property type="evidence" value="ECO:0007669"/>
    <property type="project" value="InterPro"/>
</dbReference>
<dbReference type="PANTHER" id="PTHR21092">
    <property type="entry name" value="NICASTRIN"/>
    <property type="match status" value="1"/>
</dbReference>
<keyword evidence="14" id="KW-1185">Reference proteome</keyword>
<dbReference type="GO" id="GO:0005886">
    <property type="term" value="C:plasma membrane"/>
    <property type="evidence" value="ECO:0007669"/>
    <property type="project" value="UniProtKB-ARBA"/>
</dbReference>
<gene>
    <name evidence="13" type="ORF">M0811_01081</name>
</gene>
<sequence length="656" mass="74950">MWKIILILLLLFIKETQTKSIHDTIYQDIGGFTGMQLLNKNGDYGGTSGFDPLYGELYLIEEESDFEKLINDPPSKKLVLVLNAEFFSFSKYLDRLPNKITIAGVILLPGNKPGTGYSPEMTYPLKASSLHPESDYEWNSIGNGDLYKKYFFPILTFPLQGNFQFIKDMAKQNKRDLEFFEPRNGAVFDIFMQANEDSETCLRRKTCVPIGGQSVWGFIGGEYNKSKEYIMITTPLDTRSSFPYLSPGSEFPSSGIVALLSAIDGIISFANSNNATEFYSSLKRQIMFGFWDGESFGHIGSLKFINDVKYFDCKEWNDSSHSSCNQPFRYSMAFKDLDLSKLTEIIEPNQVGLYTGNPNNTYQSQLYTHYEKENFQSLVLAEKIMMVSINSLKIMNLSTVEYPSPHTPGIPPSSSESFVRKIKSDLPVVVLTDYPSQFSNAFYSSVFDDIFNIETQQIAGAASLLLRTVYMEATGCNPEEIPENLAVNETFIRDLMFCFSFTYYCQYFVDILGIPFNVPSSNYPGLFSDTNVPIRSKFLHDFITYLTLVQKSSEFPSCKSGYDCNSSENCIVGKCYPRIVYFHPSYSNNVEYDYKQKEYKVVESYFPDDLWVESDWKKIQIQVYQGNSKNVDILVFCVGIFLILLDCFMIKFFKLF</sequence>